<dbReference type="Gene3D" id="3.40.50.1010">
    <property type="entry name" value="5'-nuclease"/>
    <property type="match status" value="1"/>
</dbReference>
<dbReference type="InterPro" id="IPR022907">
    <property type="entry name" value="VapC_family"/>
</dbReference>
<evidence type="ECO:0000256" key="8">
    <source>
        <dbReference type="HAMAP-Rule" id="MF_00265"/>
    </source>
</evidence>
<evidence type="ECO:0000256" key="1">
    <source>
        <dbReference type="ARBA" id="ARBA00001946"/>
    </source>
</evidence>
<dbReference type="PANTHER" id="PTHR33653:SF1">
    <property type="entry name" value="RIBONUCLEASE VAPC2"/>
    <property type="match status" value="1"/>
</dbReference>
<dbReference type="CDD" id="cd18731">
    <property type="entry name" value="PIN_NgFitB-like"/>
    <property type="match status" value="1"/>
</dbReference>
<dbReference type="PANTHER" id="PTHR33653">
    <property type="entry name" value="RIBONUCLEASE VAPC2"/>
    <property type="match status" value="1"/>
</dbReference>
<dbReference type="RefSeq" id="WP_317974640.1">
    <property type="nucleotide sequence ID" value="NZ_BTFW01000001.1"/>
</dbReference>
<dbReference type="InterPro" id="IPR050556">
    <property type="entry name" value="Type_II_TA_system_RNase"/>
</dbReference>
<feature type="binding site" evidence="8">
    <location>
        <position position="5"/>
    </location>
    <ligand>
        <name>Mg(2+)</name>
        <dbReference type="ChEBI" id="CHEBI:18420"/>
    </ligand>
</feature>
<evidence type="ECO:0000259" key="9">
    <source>
        <dbReference type="Pfam" id="PF01850"/>
    </source>
</evidence>
<dbReference type="EC" id="3.1.-.-" evidence="8"/>
<proteinExistence type="inferred from homology"/>
<dbReference type="HAMAP" id="MF_00265">
    <property type="entry name" value="VapC_Nob1"/>
    <property type="match status" value="1"/>
</dbReference>
<protein>
    <recommendedName>
        <fullName evidence="8">Ribonuclease VapC</fullName>
        <shortName evidence="8">RNase VapC</shortName>
        <ecNumber evidence="8">3.1.-.-</ecNumber>
    </recommendedName>
    <alternativeName>
        <fullName evidence="8">Toxin VapC</fullName>
    </alternativeName>
</protein>
<accession>A0ABQ6P6M1</accession>
<feature type="domain" description="PIN" evidence="9">
    <location>
        <begin position="2"/>
        <end position="121"/>
    </location>
</feature>
<keyword evidence="2 8" id="KW-1277">Toxin-antitoxin system</keyword>
<keyword evidence="5 8" id="KW-0378">Hydrolase</keyword>
<evidence type="ECO:0000313" key="10">
    <source>
        <dbReference type="EMBL" id="GMM60903.1"/>
    </source>
</evidence>
<evidence type="ECO:0000256" key="7">
    <source>
        <dbReference type="ARBA" id="ARBA00038093"/>
    </source>
</evidence>
<keyword evidence="8" id="KW-0800">Toxin</keyword>
<keyword evidence="3 8" id="KW-0540">Nuclease</keyword>
<evidence type="ECO:0000256" key="3">
    <source>
        <dbReference type="ARBA" id="ARBA00022722"/>
    </source>
</evidence>
<evidence type="ECO:0000256" key="5">
    <source>
        <dbReference type="ARBA" id="ARBA00022801"/>
    </source>
</evidence>
<dbReference type="EMBL" id="BTFW01000001">
    <property type="protein sequence ID" value="GMM60903.1"/>
    <property type="molecule type" value="Genomic_DNA"/>
</dbReference>
<comment type="cofactor">
    <cofactor evidence="1 8">
        <name>Mg(2+)</name>
        <dbReference type="ChEBI" id="CHEBI:18420"/>
    </cofactor>
</comment>
<gene>
    <name evidence="8" type="primary">vapC</name>
    <name evidence="10" type="ORF">NUTIK01_16800</name>
</gene>
<comment type="caution">
    <text evidence="10">The sequence shown here is derived from an EMBL/GenBank/DDBJ whole genome shotgun (WGS) entry which is preliminary data.</text>
</comment>
<dbReference type="SUPFAM" id="SSF88723">
    <property type="entry name" value="PIN domain-like"/>
    <property type="match status" value="1"/>
</dbReference>
<comment type="similarity">
    <text evidence="7 8">Belongs to the PINc/VapC protein family.</text>
</comment>
<reference evidence="10 11" key="1">
    <citation type="submission" date="2023-06" db="EMBL/GenBank/DDBJ databases">
        <title>Draft genome sequence of Novosphingobium sp. strain IK01.</title>
        <authorList>
            <person name="Hatamoto M."/>
            <person name="Ikarashi T."/>
            <person name="Yamaguchi T."/>
        </authorList>
    </citation>
    <scope>NUCLEOTIDE SEQUENCE [LARGE SCALE GENOMIC DNA]</scope>
    <source>
        <strain evidence="10 11">IK01</strain>
    </source>
</reference>
<organism evidence="10 11">
    <name type="scientific">Novosphingobium pituita</name>
    <dbReference type="NCBI Taxonomy" id="3056842"/>
    <lineage>
        <taxon>Bacteria</taxon>
        <taxon>Pseudomonadati</taxon>
        <taxon>Pseudomonadota</taxon>
        <taxon>Alphaproteobacteria</taxon>
        <taxon>Sphingomonadales</taxon>
        <taxon>Sphingomonadaceae</taxon>
        <taxon>Novosphingobium</taxon>
    </lineage>
</organism>
<dbReference type="InterPro" id="IPR029060">
    <property type="entry name" value="PIN-like_dom_sf"/>
</dbReference>
<dbReference type="InterPro" id="IPR002716">
    <property type="entry name" value="PIN_dom"/>
</dbReference>
<evidence type="ECO:0000256" key="6">
    <source>
        <dbReference type="ARBA" id="ARBA00022842"/>
    </source>
</evidence>
<feature type="binding site" evidence="8">
    <location>
        <position position="103"/>
    </location>
    <ligand>
        <name>Mg(2+)</name>
        <dbReference type="ChEBI" id="CHEBI:18420"/>
    </ligand>
</feature>
<dbReference type="Proteomes" id="UP001187221">
    <property type="component" value="Unassembled WGS sequence"/>
</dbReference>
<name>A0ABQ6P6M1_9SPHN</name>
<evidence type="ECO:0000256" key="4">
    <source>
        <dbReference type="ARBA" id="ARBA00022723"/>
    </source>
</evidence>
<keyword evidence="4 8" id="KW-0479">Metal-binding</keyword>
<evidence type="ECO:0000256" key="2">
    <source>
        <dbReference type="ARBA" id="ARBA00022649"/>
    </source>
</evidence>
<dbReference type="Pfam" id="PF01850">
    <property type="entry name" value="PIN"/>
    <property type="match status" value="1"/>
</dbReference>
<keyword evidence="11" id="KW-1185">Reference proteome</keyword>
<evidence type="ECO:0000313" key="11">
    <source>
        <dbReference type="Proteomes" id="UP001187221"/>
    </source>
</evidence>
<sequence length="140" mass="14927">MIVLDTNVISEMMKPEPAESVRRWLDDQPAEVLFLTSVSQAELLFGIVMLPAGRRKENLAAVLTGLEPLFAGRILPFDSDAAQHYADLAVEARSNGQGFPTPDGYIAAIAASKGFAVATRDVAPFEAGGVAVINPWEAGE</sequence>
<keyword evidence="6 8" id="KW-0460">Magnesium</keyword>
<comment type="function">
    <text evidence="8">Toxic component of a toxin-antitoxin (TA) system. An RNase.</text>
</comment>